<protein>
    <submittedName>
        <fullName evidence="1">Uncharacterized protein</fullName>
    </submittedName>
</protein>
<dbReference type="KEGG" id="surl:BI350_01790"/>
<proteinExistence type="predicted"/>
<evidence type="ECO:0000313" key="1">
    <source>
        <dbReference type="EMBL" id="AOV06460.1"/>
    </source>
</evidence>
<dbReference type="RefSeq" id="WP_075526565.1">
    <property type="nucleotide sequence ID" value="NZ_CP017560.1"/>
</dbReference>
<name>A0A1D8JCN3_9BACL</name>
<keyword evidence="2" id="KW-1185">Reference proteome</keyword>
<sequence length="159" mass="18142">MGSMSRFSAIEKVVDAFESEILTFFNDLVGMTVGQLNEEDLDVEYWIGAYVPLSGSSNWEGIDVHFRWATEEEFYSGEVKDEDIISDFNESFAGNKITSISVGGHDRDDEVYLYANIDEYSSIEIPLGFNPETLEFYGFMEDILAEAKRRTFVGNYYSH</sequence>
<dbReference type="Proteomes" id="UP000185746">
    <property type="component" value="Chromosome"/>
</dbReference>
<dbReference type="AlphaFoldDB" id="A0A1D8JCN3"/>
<accession>A0A1D8JCN3</accession>
<evidence type="ECO:0000313" key="2">
    <source>
        <dbReference type="Proteomes" id="UP000185746"/>
    </source>
</evidence>
<dbReference type="EMBL" id="CP017560">
    <property type="protein sequence ID" value="AOV06460.1"/>
    <property type="molecule type" value="Genomic_DNA"/>
</dbReference>
<reference evidence="1 2" key="1">
    <citation type="submission" date="2016-09" db="EMBL/GenBank/DDBJ databases">
        <title>Complete genome sequence of the Lysinibacillus sphaericus LMG 22257, a specie of Bacillus with ureolytic activity that can effectively biodeposit calcium carbonate.</title>
        <authorList>
            <person name="Yan W."/>
        </authorList>
    </citation>
    <scope>NUCLEOTIDE SEQUENCE [LARGE SCALE GENOMIC DNA]</scope>
    <source>
        <strain evidence="1 2">LMG 22257</strain>
    </source>
</reference>
<gene>
    <name evidence="1" type="ORF">BI350_01790</name>
</gene>
<organism evidence="1 2">
    <name type="scientific">Sporosarcina ureilytica</name>
    <dbReference type="NCBI Taxonomy" id="298596"/>
    <lineage>
        <taxon>Bacteria</taxon>
        <taxon>Bacillati</taxon>
        <taxon>Bacillota</taxon>
        <taxon>Bacilli</taxon>
        <taxon>Bacillales</taxon>
        <taxon>Caryophanaceae</taxon>
        <taxon>Sporosarcina</taxon>
    </lineage>
</organism>